<organism evidence="2 3">
    <name type="scientific">Sorghum bicolor</name>
    <name type="common">Sorghum</name>
    <name type="synonym">Sorghum vulgare</name>
    <dbReference type="NCBI Taxonomy" id="4558"/>
    <lineage>
        <taxon>Eukaryota</taxon>
        <taxon>Viridiplantae</taxon>
        <taxon>Streptophyta</taxon>
        <taxon>Embryophyta</taxon>
        <taxon>Tracheophyta</taxon>
        <taxon>Spermatophyta</taxon>
        <taxon>Magnoliopsida</taxon>
        <taxon>Liliopsida</taxon>
        <taxon>Poales</taxon>
        <taxon>Poaceae</taxon>
        <taxon>PACMAD clade</taxon>
        <taxon>Panicoideae</taxon>
        <taxon>Andropogonodae</taxon>
        <taxon>Andropogoneae</taxon>
        <taxon>Sorghinae</taxon>
        <taxon>Sorghum</taxon>
    </lineage>
</organism>
<dbReference type="Gramene" id="OQU90306">
    <property type="protein sequence ID" value="OQU90306"/>
    <property type="gene ID" value="SORBI_3002G384150"/>
</dbReference>
<feature type="compositionally biased region" description="Acidic residues" evidence="1">
    <location>
        <begin position="296"/>
        <end position="312"/>
    </location>
</feature>
<protein>
    <submittedName>
        <fullName evidence="2">Uncharacterized protein</fullName>
    </submittedName>
</protein>
<keyword evidence="3" id="KW-1185">Reference proteome</keyword>
<feature type="region of interest" description="Disordered" evidence="1">
    <location>
        <begin position="78"/>
        <end position="98"/>
    </location>
</feature>
<evidence type="ECO:0000313" key="3">
    <source>
        <dbReference type="Proteomes" id="UP000000768"/>
    </source>
</evidence>
<evidence type="ECO:0000313" key="2">
    <source>
        <dbReference type="EMBL" id="OQU90306.1"/>
    </source>
</evidence>
<sequence length="542" mass="59063">MAPRVMRGPRPLPTWSGRQRKGAPRCSSGGSPSRAATFAGAAAVAPSSWQPHREPSFQWPVGHDSSAVVAKVVVDHSSASSSSGYCSPRDEVSTTSLQPPCMSSPSGCSPQQPGLATCVPDADGADAVVGASSDAHEKRMLSTDDVKSLSPAFKMEVAIEILFRLDLARKERILSDDELDLIIHLKSQLPCLEAEIGEVNAHGADVFVVVEEEEEEEEEEEPLSPSLKMTAALKIMFRLDLAREMRILSVDELDLYDDMKSILPRLEAEIGEDNADGADAVKEEEEDNADGAHAVEEEEEVVVEEEEEEEEPLSPALQKEVAIEILFHFDLARKKRTLSAGELDLIIFLKSQLARLEVEIGEVNDDDEEEEDEEDGEEEEPLSPALEMEYALKVMFRLDLAREMRTLSADELDLYDDMKSLLPRLEAEIREVAAAPSIALEDPPSCQPHAPSVALAGANAVPSPMVPGASTSINLSADLQLPERSVVTNTELSTQGPEAMPSALKSSAEPEPAVEDDEITEALYGHSARRRRLPIFRDICPE</sequence>
<dbReference type="EMBL" id="CM000761">
    <property type="protein sequence ID" value="OQU90306.1"/>
    <property type="molecule type" value="Genomic_DNA"/>
</dbReference>
<accession>A0A1W0W7G5</accession>
<feature type="compositionally biased region" description="Acidic residues" evidence="1">
    <location>
        <begin position="280"/>
        <end position="289"/>
    </location>
</feature>
<proteinExistence type="predicted"/>
<evidence type="ECO:0000256" key="1">
    <source>
        <dbReference type="SAM" id="MobiDB-lite"/>
    </source>
</evidence>
<reference evidence="2 3" key="1">
    <citation type="journal article" date="2009" name="Nature">
        <title>The Sorghum bicolor genome and the diversification of grasses.</title>
        <authorList>
            <person name="Paterson A.H."/>
            <person name="Bowers J.E."/>
            <person name="Bruggmann R."/>
            <person name="Dubchak I."/>
            <person name="Grimwood J."/>
            <person name="Gundlach H."/>
            <person name="Haberer G."/>
            <person name="Hellsten U."/>
            <person name="Mitros T."/>
            <person name="Poliakov A."/>
            <person name="Schmutz J."/>
            <person name="Spannagl M."/>
            <person name="Tang H."/>
            <person name="Wang X."/>
            <person name="Wicker T."/>
            <person name="Bharti A.K."/>
            <person name="Chapman J."/>
            <person name="Feltus F.A."/>
            <person name="Gowik U."/>
            <person name="Grigoriev I.V."/>
            <person name="Lyons E."/>
            <person name="Maher C.A."/>
            <person name="Martis M."/>
            <person name="Narechania A."/>
            <person name="Otillar R.P."/>
            <person name="Penning B.W."/>
            <person name="Salamov A.A."/>
            <person name="Wang Y."/>
            <person name="Zhang L."/>
            <person name="Carpita N.C."/>
            <person name="Freeling M."/>
            <person name="Gingle A.R."/>
            <person name="Hash C.T."/>
            <person name="Keller B."/>
            <person name="Klein P."/>
            <person name="Kresovich S."/>
            <person name="McCann M.C."/>
            <person name="Ming R."/>
            <person name="Peterson D.G."/>
            <person name="Mehboob-ur-Rahman"/>
            <person name="Ware D."/>
            <person name="Westhoff P."/>
            <person name="Mayer K.F."/>
            <person name="Messing J."/>
            <person name="Rokhsar D.S."/>
        </authorList>
    </citation>
    <scope>NUCLEOTIDE SEQUENCE [LARGE SCALE GENOMIC DNA]</scope>
    <source>
        <strain evidence="3">cv. BTx623</strain>
    </source>
</reference>
<feature type="compositionally biased region" description="Acidic residues" evidence="1">
    <location>
        <begin position="360"/>
        <end position="381"/>
    </location>
</feature>
<feature type="region of interest" description="Disordered" evidence="1">
    <location>
        <begin position="280"/>
        <end position="315"/>
    </location>
</feature>
<feature type="region of interest" description="Disordered" evidence="1">
    <location>
        <begin position="360"/>
        <end position="383"/>
    </location>
</feature>
<feature type="region of interest" description="Disordered" evidence="1">
    <location>
        <begin position="1"/>
        <end position="52"/>
    </location>
</feature>
<gene>
    <name evidence="2" type="ORF">SORBI_3002G384150</name>
</gene>
<feature type="region of interest" description="Disordered" evidence="1">
    <location>
        <begin position="489"/>
        <end position="516"/>
    </location>
</feature>
<reference evidence="3" key="2">
    <citation type="journal article" date="2018" name="Plant J.">
        <title>The Sorghum bicolor reference genome: improved assembly, gene annotations, a transcriptome atlas, and signatures of genome organization.</title>
        <authorList>
            <person name="McCormick R.F."/>
            <person name="Truong S.K."/>
            <person name="Sreedasyam A."/>
            <person name="Jenkins J."/>
            <person name="Shu S."/>
            <person name="Sims D."/>
            <person name="Kennedy M."/>
            <person name="Amirebrahimi M."/>
            <person name="Weers B.D."/>
            <person name="McKinley B."/>
            <person name="Mattison A."/>
            <person name="Morishige D.T."/>
            <person name="Grimwood J."/>
            <person name="Schmutz J."/>
            <person name="Mullet J.E."/>
        </authorList>
    </citation>
    <scope>NUCLEOTIDE SEQUENCE [LARGE SCALE GENOMIC DNA]</scope>
    <source>
        <strain evidence="3">cv. BTx623</strain>
    </source>
</reference>
<dbReference type="AlphaFoldDB" id="A0A1W0W7G5"/>
<name>A0A1W0W7G5_SORBI</name>
<dbReference type="Proteomes" id="UP000000768">
    <property type="component" value="Chromosome 2"/>
</dbReference>
<dbReference type="InParanoid" id="A0A1W0W7G5"/>
<feature type="compositionally biased region" description="Low complexity" evidence="1">
    <location>
        <begin position="35"/>
        <end position="45"/>
    </location>
</feature>